<evidence type="ECO:0000256" key="3">
    <source>
        <dbReference type="ARBA" id="ARBA00022490"/>
    </source>
</evidence>
<dbReference type="EMBL" id="VIGI01000004">
    <property type="protein sequence ID" value="KAB8301650.1"/>
    <property type="molecule type" value="Genomic_DNA"/>
</dbReference>
<dbReference type="GO" id="GO:0060090">
    <property type="term" value="F:molecular adaptor activity"/>
    <property type="evidence" value="ECO:0007669"/>
    <property type="project" value="TreeGrafter"/>
</dbReference>
<accession>A0A5N6KE21</accession>
<evidence type="ECO:0000256" key="2">
    <source>
        <dbReference type="ARBA" id="ARBA00013806"/>
    </source>
</evidence>
<protein>
    <recommendedName>
        <fullName evidence="2 6">Autophagy-related protein 17</fullName>
    </recommendedName>
</protein>
<dbReference type="PANTHER" id="PTHR28005">
    <property type="entry name" value="AUTOPHAGY-RELATED PROTEIN 17"/>
    <property type="match status" value="1"/>
</dbReference>
<comment type="caution">
    <text evidence="9">The sequence shown here is derived from an EMBL/GenBank/DDBJ whole genome shotgun (WGS) entry which is preliminary data.</text>
</comment>
<dbReference type="GO" id="GO:0034727">
    <property type="term" value="P:piecemeal microautophagy of the nucleus"/>
    <property type="evidence" value="ECO:0007669"/>
    <property type="project" value="TreeGrafter"/>
</dbReference>
<dbReference type="GO" id="GO:0000045">
    <property type="term" value="P:autophagosome assembly"/>
    <property type="evidence" value="ECO:0007669"/>
    <property type="project" value="TreeGrafter"/>
</dbReference>
<dbReference type="Proteomes" id="UP000326757">
    <property type="component" value="Unassembled WGS sequence"/>
</dbReference>
<comment type="function">
    <text evidence="6">Autophagy-specific protein that functions in response to autophagy-inducing signals as a scaffold to recruit other ATG proteins to organize preautophagosomal structure (PAS) formation. Modulates the timing and magnitude of the autophagy response, such as the size of the sequestering vesicles. Plays particularly a role in pexophagy and nucleophagy.</text>
</comment>
<dbReference type="GO" id="GO:1990316">
    <property type="term" value="C:Atg1/ULK1 kinase complex"/>
    <property type="evidence" value="ECO:0007669"/>
    <property type="project" value="TreeGrafter"/>
</dbReference>
<gene>
    <name evidence="9" type="ORF">EYC80_003488</name>
</gene>
<evidence type="ECO:0000256" key="4">
    <source>
        <dbReference type="ARBA" id="ARBA00023006"/>
    </source>
</evidence>
<evidence type="ECO:0000256" key="1">
    <source>
        <dbReference type="ARBA" id="ARBA00006259"/>
    </source>
</evidence>
<evidence type="ECO:0000313" key="9">
    <source>
        <dbReference type="EMBL" id="KAB8301650.1"/>
    </source>
</evidence>
<dbReference type="InterPro" id="IPR007240">
    <property type="entry name" value="Atg17"/>
</dbReference>
<dbReference type="OrthoDB" id="1937984at2759"/>
<evidence type="ECO:0000256" key="7">
    <source>
        <dbReference type="SAM" id="MobiDB-lite"/>
    </source>
</evidence>
<feature type="compositionally biased region" description="Polar residues" evidence="7">
    <location>
        <begin position="40"/>
        <end position="51"/>
    </location>
</feature>
<evidence type="ECO:0000256" key="5">
    <source>
        <dbReference type="ARBA" id="ARBA00023136"/>
    </source>
</evidence>
<dbReference type="GO" id="GO:0030295">
    <property type="term" value="F:protein kinase activator activity"/>
    <property type="evidence" value="ECO:0007669"/>
    <property type="project" value="TreeGrafter"/>
</dbReference>
<reference evidence="9 10" key="1">
    <citation type="submission" date="2019-06" db="EMBL/GenBank/DDBJ databases">
        <title>Genome Sequence of the Brown Rot Fungal Pathogen Monilinia laxa.</title>
        <authorList>
            <person name="De Miccolis Angelini R.M."/>
            <person name="Landi L."/>
            <person name="Abate D."/>
            <person name="Pollastro S."/>
            <person name="Romanazzi G."/>
            <person name="Faretra F."/>
        </authorList>
    </citation>
    <scope>NUCLEOTIDE SEQUENCE [LARGE SCALE GENOMIC DNA]</scope>
    <source>
        <strain evidence="9 10">Mlax316</strain>
    </source>
</reference>
<keyword evidence="10" id="KW-1185">Reference proteome</keyword>
<evidence type="ECO:0000313" key="10">
    <source>
        <dbReference type="Proteomes" id="UP000326757"/>
    </source>
</evidence>
<sequence length="529" mass="59634">MDTTDMMKMWHHQSGLAKVKKGKILSARHDRFHQKRFQIEHSSSTIPSTKHQSQSSISSASYVGNATHGEEIPLETLVAYLLASKRSLSSISTVWRANEIVTSAKRALEESVILNARIGFVQSGINKQAKILRTVRNSIESVYNDGQTDFQNVLNTLDDANSRLESTMDVLRSTMVDVAFRPAGEEPRSLLDFVDEQGVEGIRDGLKDLIGKSKVAQTAFDTSILSFDDDLRSLKSALRFRKVSPQSASPIPKHLDTLEGHAQEMASLLSSLSNHFDLCVNAIRHTEGGYAAVRNAASNPPPGAEPVSVSGVMMTSHDDIQEPISEHERQEMLFILEKDAAEVEDVVMELRDRLNEMETQHDAILDYVSHVAEQFKETSNTYKMLEGVYERLTGYIIACQEFCAKWEDTKAQIHEQMDELEGMRVFYENYHSSYDRLILEVRRRIIAEEKAKMIAKRAMEQISNVYDVDMKERNDFKNDVGDFLPVDLYLGINAAAPKWELRVVEEEEGKVANSTSLLERRVVENSSQG</sequence>
<dbReference type="Pfam" id="PF04108">
    <property type="entry name" value="ATG17_like"/>
    <property type="match status" value="1"/>
</dbReference>
<feature type="compositionally biased region" description="Low complexity" evidence="7">
    <location>
        <begin position="52"/>
        <end position="61"/>
    </location>
</feature>
<dbReference type="PANTHER" id="PTHR28005:SF1">
    <property type="entry name" value="AUTOPHAGY-RELATED PROTEIN 17"/>
    <property type="match status" value="1"/>
</dbReference>
<feature type="domain" description="Autophagy protein ATG17-like" evidence="8">
    <location>
        <begin position="87"/>
        <end position="484"/>
    </location>
</feature>
<keyword evidence="3 6" id="KW-0963">Cytoplasm</keyword>
<dbReference type="AlphaFoldDB" id="A0A5N6KE21"/>
<keyword evidence="4 6" id="KW-0072">Autophagy</keyword>
<proteinExistence type="inferred from homology"/>
<feature type="region of interest" description="Disordered" evidence="7">
    <location>
        <begin position="38"/>
        <end position="62"/>
    </location>
</feature>
<organism evidence="9 10">
    <name type="scientific">Monilinia laxa</name>
    <name type="common">Brown rot fungus</name>
    <name type="synonym">Sclerotinia laxa</name>
    <dbReference type="NCBI Taxonomy" id="61186"/>
    <lineage>
        <taxon>Eukaryota</taxon>
        <taxon>Fungi</taxon>
        <taxon>Dikarya</taxon>
        <taxon>Ascomycota</taxon>
        <taxon>Pezizomycotina</taxon>
        <taxon>Leotiomycetes</taxon>
        <taxon>Helotiales</taxon>
        <taxon>Sclerotiniaceae</taxon>
        <taxon>Monilinia</taxon>
    </lineage>
</organism>
<comment type="similarity">
    <text evidence="1 6">Belongs to the ATG17 family.</text>
</comment>
<dbReference type="GO" id="GO:0000422">
    <property type="term" value="P:autophagy of mitochondrion"/>
    <property type="evidence" value="ECO:0007669"/>
    <property type="project" value="TreeGrafter"/>
</dbReference>
<dbReference type="GO" id="GO:0034045">
    <property type="term" value="C:phagophore assembly site membrane"/>
    <property type="evidence" value="ECO:0007669"/>
    <property type="project" value="UniProtKB-SubCell"/>
</dbReference>
<evidence type="ECO:0000259" key="8">
    <source>
        <dbReference type="Pfam" id="PF04108"/>
    </source>
</evidence>
<evidence type="ECO:0000256" key="6">
    <source>
        <dbReference type="RuleBase" id="RU368080"/>
    </source>
</evidence>
<keyword evidence="5" id="KW-0472">Membrane</keyword>
<comment type="subcellular location">
    <subcellularLocation>
        <location evidence="6">Cytoplasm</location>
    </subcellularLocation>
    <subcellularLocation>
        <location evidence="6">Preautophagosomal structure membrane</location>
        <topology evidence="6">Peripheral membrane protein</topology>
    </subcellularLocation>
</comment>
<name>A0A5N6KE21_MONLA</name>
<dbReference type="InterPro" id="IPR045326">
    <property type="entry name" value="ATG17-like_dom"/>
</dbReference>